<dbReference type="GeneID" id="40318118"/>
<dbReference type="Proteomes" id="UP000284403">
    <property type="component" value="Unassembled WGS sequence"/>
</dbReference>
<sequence>MTFDVTSYTAAQQQRLEEIRRATEKERALLALYAGKLASGTQAAPSPPADDSQALSGPSDGGRWASMNDRAMELHALDEKLLLEEREVERQTSELDRRLHAAERRKTELLSRLAALQHREALVKKEEGLLEEVESGAQRASRELEAFSQGLNEEQRAMEARVSEKRARLLAAKSAAREQQRKREALEARGRVQLEEVQDRLREHRMEHARLSSAVGDKERWLRQEQSRLREAELAAIYRLKKDIELMAISLDNSAGRR</sequence>
<organism evidence="3 4">
    <name type="scientific">Trypanosoma conorhini</name>
    <dbReference type="NCBI Taxonomy" id="83891"/>
    <lineage>
        <taxon>Eukaryota</taxon>
        <taxon>Discoba</taxon>
        <taxon>Euglenozoa</taxon>
        <taxon>Kinetoplastea</taxon>
        <taxon>Metakinetoplastina</taxon>
        <taxon>Trypanosomatida</taxon>
        <taxon>Trypanosomatidae</taxon>
        <taxon>Trypanosoma</taxon>
    </lineage>
</organism>
<gene>
    <name evidence="3" type="ORF">Tco025E_04507</name>
</gene>
<comment type="caution">
    <text evidence="3">The sequence shown here is derived from an EMBL/GenBank/DDBJ whole genome shotgun (WGS) entry which is preliminary data.</text>
</comment>
<evidence type="ECO:0000313" key="3">
    <source>
        <dbReference type="EMBL" id="RNF18390.1"/>
    </source>
</evidence>
<keyword evidence="1" id="KW-0175">Coiled coil</keyword>
<feature type="region of interest" description="Disordered" evidence="2">
    <location>
        <begin position="39"/>
        <end position="65"/>
    </location>
</feature>
<evidence type="ECO:0000256" key="2">
    <source>
        <dbReference type="SAM" id="MobiDB-lite"/>
    </source>
</evidence>
<name>A0A422PKZ1_9TRYP</name>
<dbReference type="EMBL" id="MKKU01000233">
    <property type="protein sequence ID" value="RNF18390.1"/>
    <property type="molecule type" value="Genomic_DNA"/>
</dbReference>
<evidence type="ECO:0000313" key="4">
    <source>
        <dbReference type="Proteomes" id="UP000284403"/>
    </source>
</evidence>
<proteinExistence type="predicted"/>
<keyword evidence="4" id="KW-1185">Reference proteome</keyword>
<reference evidence="3 4" key="1">
    <citation type="journal article" date="2018" name="BMC Genomics">
        <title>Genomic comparison of Trypanosoma conorhini and Trypanosoma rangeli to Trypanosoma cruzi strains of high and low virulence.</title>
        <authorList>
            <person name="Bradwell K.R."/>
            <person name="Koparde V.N."/>
            <person name="Matveyev A.V."/>
            <person name="Serrano M.G."/>
            <person name="Alves J.M."/>
            <person name="Parikh H."/>
            <person name="Huang B."/>
            <person name="Lee V."/>
            <person name="Espinosa-Alvarez O."/>
            <person name="Ortiz P.A."/>
            <person name="Costa-Martins A.G."/>
            <person name="Teixeira M.M."/>
            <person name="Buck G.A."/>
        </authorList>
    </citation>
    <scope>NUCLEOTIDE SEQUENCE [LARGE SCALE GENOMIC DNA]</scope>
    <source>
        <strain evidence="3 4">025E</strain>
    </source>
</reference>
<accession>A0A422PKZ1</accession>
<dbReference type="RefSeq" id="XP_029228475.1">
    <property type="nucleotide sequence ID" value="XM_029371417.1"/>
</dbReference>
<protein>
    <submittedName>
        <fullName evidence="3">Uncharacterized protein</fullName>
    </submittedName>
</protein>
<evidence type="ECO:0000256" key="1">
    <source>
        <dbReference type="SAM" id="Coils"/>
    </source>
</evidence>
<feature type="coiled-coil region" evidence="1">
    <location>
        <begin position="74"/>
        <end position="214"/>
    </location>
</feature>
<dbReference type="OrthoDB" id="249199at2759"/>
<dbReference type="AlphaFoldDB" id="A0A422PKZ1"/>